<dbReference type="InterPro" id="IPR003913">
    <property type="entry name" value="Tuberin"/>
</dbReference>
<reference evidence="4 5" key="1">
    <citation type="submission" date="2019-09" db="EMBL/GenBank/DDBJ databases">
        <title>Bird 10,000 Genomes (B10K) Project - Family phase.</title>
        <authorList>
            <person name="Zhang G."/>
        </authorList>
    </citation>
    <scope>NUCLEOTIDE SEQUENCE [LARGE SCALE GENOMIC DNA]</scope>
    <source>
        <strain evidence="4">B10K-DU-021-26</strain>
        <tissue evidence="4">Mixed tissue sample</tissue>
    </source>
</reference>
<keyword evidence="1" id="KW-0343">GTPase activation</keyword>
<evidence type="ECO:0000313" key="5">
    <source>
        <dbReference type="Proteomes" id="UP000530263"/>
    </source>
</evidence>
<dbReference type="PANTHER" id="PTHR10063:SF0">
    <property type="entry name" value="TUBERIN"/>
    <property type="match status" value="1"/>
</dbReference>
<dbReference type="GO" id="GO:0030178">
    <property type="term" value="P:negative regulation of Wnt signaling pathway"/>
    <property type="evidence" value="ECO:0007669"/>
    <property type="project" value="TreeGrafter"/>
</dbReference>
<dbReference type="InterPro" id="IPR018515">
    <property type="entry name" value="Tuberin-type_domain"/>
</dbReference>
<dbReference type="InterPro" id="IPR011989">
    <property type="entry name" value="ARM-like"/>
</dbReference>
<dbReference type="InterPro" id="IPR027107">
    <property type="entry name" value="Tuberin/Ral-act_asu"/>
</dbReference>
<dbReference type="GO" id="GO:0033596">
    <property type="term" value="C:TSC1-TSC2 complex"/>
    <property type="evidence" value="ECO:0007669"/>
    <property type="project" value="InterPro"/>
</dbReference>
<dbReference type="PANTHER" id="PTHR10063">
    <property type="entry name" value="TUBERIN"/>
    <property type="match status" value="1"/>
</dbReference>
<keyword evidence="5" id="KW-1185">Reference proteome</keyword>
<evidence type="ECO:0000256" key="2">
    <source>
        <dbReference type="SAM" id="MobiDB-lite"/>
    </source>
</evidence>
<dbReference type="EMBL" id="VYZG01002425">
    <property type="protein sequence ID" value="NWQ82592.1"/>
    <property type="molecule type" value="Genomic_DNA"/>
</dbReference>
<dbReference type="GO" id="GO:0051898">
    <property type="term" value="P:negative regulation of phosphatidylinositol 3-kinase/protein kinase B signal transduction"/>
    <property type="evidence" value="ECO:0007669"/>
    <property type="project" value="TreeGrafter"/>
</dbReference>
<dbReference type="PRINTS" id="PR01431">
    <property type="entry name" value="TUBERIN"/>
</dbReference>
<dbReference type="Pfam" id="PF02145">
    <property type="entry name" value="Rap_GAP"/>
    <property type="match status" value="1"/>
</dbReference>
<feature type="non-terminal residue" evidence="4">
    <location>
        <position position="1"/>
    </location>
</feature>
<dbReference type="Gene3D" id="3.40.50.11210">
    <property type="entry name" value="Rap/Ran-GAP"/>
    <property type="match status" value="1"/>
</dbReference>
<feature type="region of interest" description="Disordered" evidence="2">
    <location>
        <begin position="1090"/>
        <end position="1121"/>
    </location>
</feature>
<dbReference type="GO" id="GO:0051056">
    <property type="term" value="P:regulation of small GTPase mediated signal transduction"/>
    <property type="evidence" value="ECO:0007669"/>
    <property type="project" value="InterPro"/>
</dbReference>
<name>A0A7K4SC01_COLPI</name>
<gene>
    <name evidence="4" type="primary">Tsc2</name>
    <name evidence="4" type="ORF">COLPIC_R03936</name>
</gene>
<dbReference type="InterPro" id="IPR000331">
    <property type="entry name" value="Rap/Ran_GAP_dom"/>
</dbReference>
<dbReference type="Pfam" id="PF03542">
    <property type="entry name" value="Tuberin"/>
    <property type="match status" value="1"/>
</dbReference>
<feature type="compositionally biased region" description="Polar residues" evidence="2">
    <location>
        <begin position="1208"/>
        <end position="1222"/>
    </location>
</feature>
<dbReference type="InterPro" id="IPR016024">
    <property type="entry name" value="ARM-type_fold"/>
</dbReference>
<dbReference type="InterPro" id="IPR024584">
    <property type="entry name" value="Tuberin_N"/>
</dbReference>
<evidence type="ECO:0000256" key="1">
    <source>
        <dbReference type="ARBA" id="ARBA00022468"/>
    </source>
</evidence>
<feature type="compositionally biased region" description="Gly residues" evidence="2">
    <location>
        <begin position="1359"/>
        <end position="1368"/>
    </location>
</feature>
<dbReference type="OrthoDB" id="5797019at2759"/>
<dbReference type="InterPro" id="IPR035974">
    <property type="entry name" value="Rap/Ran-GAP_sf"/>
</dbReference>
<accession>A0A7K4SC01</accession>
<protein>
    <submittedName>
        <fullName evidence="4">TSC2 protein</fullName>
    </submittedName>
</protein>
<feature type="region of interest" description="Disordered" evidence="2">
    <location>
        <begin position="1658"/>
        <end position="1693"/>
    </location>
</feature>
<sequence>MAKPQSKDSGLKEKFRNLLGLGTSRGSSKSSEGKQTEFIITAEILKELSIECGLSNRIRAISQICEVAKTKKIEEHAVEAIWRVVADMLQPERPVEARHAVLHLLKSIVQGQGERLGILRAHFFRVIKDYPSNEDLHERLEVFKALTENGRYITYLEEELADFVLQWMDVGLSSEFLLVLVNLVKFNSCYLEDYVADMVHKICLLCIQTSSSMDIEISLQVLDAVVCYNCLPSENLPVFIITLCRTINVKELCEPCWKLMRNLLGTHLGHSAIYNMCRIMEDRAYMADAALLRGAVFFVGMALWGAHRLSSLKNSPTSVLPSFLKAMTCPNAVVSYEIVLSITRLIKKYGKELQAVTWDILLDIMERLLQQLQSLESQELKSIVHDLLTTVEELCDQNEFHGSEERFFELVERCADQRPESSVLNLITYRAQSIHPAKDGWIHNLQMLMERFFRNESRSAVRIKVLDVLSFVLSINRQFYEEELINLVVISQLAHIPEDKDHQVRKLATQLLVDLAEGCNTHHFNSLLDIIEKVAAHSLSSPSELEERDLLSYSASLEDVKTAVLGLLIILQTKLYSLPSSHAMRVYEMLIQHVQRHYMYAYSLPVASSIRLQVFDFLLMLRADSLHRLGLANKDGAVRFSPYCLCDFVEAEKRTSEKKPAGTLSPPSGSPSGPAQNATIRIGHLPYSMVFGVLLQCLKLETDWKVLKLVLNKLPESLHYKVLFLTSPCNIDLLASALSYMVMPCTLLMYKKTTDRLHGTPEGFSRTDLHLAVVPVLTALISYHNYLDKAKQREIVYCLEHGLIYRCANQCVVALSVCSVEMPDIIIKALPVLIVKLTHISATANVAIPLLEFLSSNSCAPACDCNPSAACLCHSDHSVCLRQGLRSNALLSFDDTPEKDSFRARSTSLNERPKSLRLAKNAKQGLNNSPPVKELKESSAVDAFRSRSISVSEHVVRSRIQTSITSSSLGSADENSMAQADDNLKNLHLELTETCLDMMARYVFSNFTAVPKRSPVGEFLLAGGRTKTWLVGNKLVTITTSVGTGTRSLLGLDSGELQSSTESSTALPSVLCLLPGGHALRVGALDSSASHLPTSSASQGTQSPPAPASRSEKTNPAPQTSLQKEKANLAAYVPLLTQGWAEILVRRPTGNTSWLMSLENPLSPFSSDINNMPLQELSNALMAAERFKEHRETALYKSLSVPSSSLATGTTKPSLLQRSNTGEGWPAGGVSSSPALVESVGVNVGGTMNYCQLLFCISGKLFIFVSPLFKSSSTSSQEEKSLKSEDLVEGGIPIGRVLPSEDGRTLEELSFQPSQPLSKSSSSPELQTLQEVLKDANGGEGPRRLSTEVKSKSQSGNLEGEGLGGWLGKGEDARATGSGGLDGTAPVTSPRSPSGLRPRGYTISDSAPSRRGKRIERDAFKSRTAASNAEKVPGINPSFVFLQLYHSPFFGDENNKPLLLPNEVGKDFFFFNSWCISCIFYYCGALSSNKCCTVTIAAGSAAFPGQSKALSVSSSAIFHIATLMPTKDLDKYRCDKKRHLGNDFVSIVYNDSGEDFKLGTIKGQFNFVHVIITPLDYDCNLVTLQCRKDMEGLVDTNVAKIISDKNLPFVARQMALHANMASQVHHSRSNPTDTYPSKWIARLRHIKRLRHRLREETQYQTPGLPLQMHPSAPAKPPPQAPQDPPPAYETGQRKRLISSVDDFTEFV</sequence>
<proteinExistence type="predicted"/>
<dbReference type="PROSITE" id="PS50085">
    <property type="entry name" value="RAPGAP"/>
    <property type="match status" value="1"/>
</dbReference>
<feature type="compositionally biased region" description="Basic and acidic residues" evidence="2">
    <location>
        <begin position="1341"/>
        <end position="1351"/>
    </location>
</feature>
<feature type="domain" description="Rap-GAP" evidence="3">
    <location>
        <begin position="1401"/>
        <end position="1657"/>
    </location>
</feature>
<organism evidence="4 5">
    <name type="scientific">Columbina picui</name>
    <name type="common">Picui ground-dove</name>
    <dbReference type="NCBI Taxonomy" id="115618"/>
    <lineage>
        <taxon>Eukaryota</taxon>
        <taxon>Metazoa</taxon>
        <taxon>Chordata</taxon>
        <taxon>Craniata</taxon>
        <taxon>Vertebrata</taxon>
        <taxon>Euteleostomi</taxon>
        <taxon>Archelosauria</taxon>
        <taxon>Archosauria</taxon>
        <taxon>Dinosauria</taxon>
        <taxon>Saurischia</taxon>
        <taxon>Theropoda</taxon>
        <taxon>Coelurosauria</taxon>
        <taxon>Aves</taxon>
        <taxon>Neognathae</taxon>
        <taxon>Neoaves</taxon>
        <taxon>Columbimorphae</taxon>
        <taxon>Columbiformes</taxon>
        <taxon>Columbidae</taxon>
        <taxon>Columbina</taxon>
    </lineage>
</organism>
<dbReference type="GO" id="GO:0046627">
    <property type="term" value="P:negative regulation of insulin receptor signaling pathway"/>
    <property type="evidence" value="ECO:0007669"/>
    <property type="project" value="TreeGrafter"/>
</dbReference>
<feature type="compositionally biased region" description="Pro residues" evidence="2">
    <location>
        <begin position="1673"/>
        <end position="1687"/>
    </location>
</feature>
<dbReference type="GO" id="GO:0005634">
    <property type="term" value="C:nucleus"/>
    <property type="evidence" value="ECO:0007669"/>
    <property type="project" value="InterPro"/>
</dbReference>
<dbReference type="Proteomes" id="UP000530263">
    <property type="component" value="Unassembled WGS sequence"/>
</dbReference>
<dbReference type="GO" id="GO:0051726">
    <property type="term" value="P:regulation of cell cycle"/>
    <property type="evidence" value="ECO:0007669"/>
    <property type="project" value="TreeGrafter"/>
</dbReference>
<dbReference type="GO" id="GO:0032007">
    <property type="term" value="P:negative regulation of TOR signaling"/>
    <property type="evidence" value="ECO:0007669"/>
    <property type="project" value="InterPro"/>
</dbReference>
<dbReference type="Gene3D" id="1.25.10.10">
    <property type="entry name" value="Leucine-rich Repeat Variant"/>
    <property type="match status" value="1"/>
</dbReference>
<comment type="caution">
    <text evidence="4">The sequence shown here is derived from an EMBL/GenBank/DDBJ whole genome shotgun (WGS) entry which is preliminary data.</text>
</comment>
<dbReference type="SUPFAM" id="SSF111347">
    <property type="entry name" value="Rap/Ran-GAP"/>
    <property type="match status" value="1"/>
</dbReference>
<feature type="region of interest" description="Disordered" evidence="2">
    <location>
        <begin position="1335"/>
        <end position="1427"/>
    </location>
</feature>
<feature type="non-terminal residue" evidence="4">
    <location>
        <position position="1707"/>
    </location>
</feature>
<dbReference type="Pfam" id="PF11864">
    <property type="entry name" value="DUF3384"/>
    <property type="match status" value="1"/>
</dbReference>
<feature type="region of interest" description="Disordered" evidence="2">
    <location>
        <begin position="1208"/>
        <end position="1230"/>
    </location>
</feature>
<evidence type="ECO:0000313" key="4">
    <source>
        <dbReference type="EMBL" id="NWQ82592.1"/>
    </source>
</evidence>
<dbReference type="SUPFAM" id="SSF48371">
    <property type="entry name" value="ARM repeat"/>
    <property type="match status" value="1"/>
</dbReference>
<dbReference type="GO" id="GO:0005096">
    <property type="term" value="F:GTPase activator activity"/>
    <property type="evidence" value="ECO:0007669"/>
    <property type="project" value="UniProtKB-KW"/>
</dbReference>
<evidence type="ECO:0000259" key="3">
    <source>
        <dbReference type="PROSITE" id="PS50085"/>
    </source>
</evidence>